<dbReference type="InterPro" id="IPR011042">
    <property type="entry name" value="6-blade_b-propeller_TolB-like"/>
</dbReference>
<gene>
    <name evidence="3" type="ORF">NKI27_00795</name>
</gene>
<protein>
    <submittedName>
        <fullName evidence="3">Uncharacterized protein</fullName>
    </submittedName>
</protein>
<dbReference type="Pfam" id="PF07676">
    <property type="entry name" value="PD40"/>
    <property type="match status" value="1"/>
</dbReference>
<dbReference type="InterPro" id="IPR003961">
    <property type="entry name" value="FN3_dom"/>
</dbReference>
<feature type="chain" id="PRO_5046801003" evidence="2">
    <location>
        <begin position="23"/>
        <end position="819"/>
    </location>
</feature>
<dbReference type="SUPFAM" id="SSF49265">
    <property type="entry name" value="Fibronectin type III"/>
    <property type="match status" value="2"/>
</dbReference>
<keyword evidence="4" id="KW-1185">Reference proteome</keyword>
<dbReference type="PANTHER" id="PTHR36842">
    <property type="entry name" value="PROTEIN TOLB HOMOLOG"/>
    <property type="match status" value="1"/>
</dbReference>
<dbReference type="EMBL" id="CP100390">
    <property type="protein sequence ID" value="UZE96313.1"/>
    <property type="molecule type" value="Genomic_DNA"/>
</dbReference>
<dbReference type="CDD" id="cd00063">
    <property type="entry name" value="FN3"/>
    <property type="match status" value="1"/>
</dbReference>
<comment type="similarity">
    <text evidence="1">Belongs to the TolB family.</text>
</comment>
<accession>A0ABY6N2J0</accession>
<keyword evidence="2" id="KW-0732">Signal</keyword>
<reference evidence="3" key="1">
    <citation type="submission" date="2022-06" db="EMBL/GenBank/DDBJ databases">
        <title>Alkalimarinus sp. nov., isolated from gut of a Alitta virens.</title>
        <authorList>
            <person name="Yang A.I."/>
            <person name="Shin N.-R."/>
        </authorList>
    </citation>
    <scope>NUCLEOTIDE SEQUENCE</scope>
    <source>
        <strain evidence="3">A2M4</strain>
    </source>
</reference>
<dbReference type="Proteomes" id="UP001163739">
    <property type="component" value="Chromosome"/>
</dbReference>
<dbReference type="SUPFAM" id="SSF82171">
    <property type="entry name" value="DPP6 N-terminal domain-like"/>
    <property type="match status" value="1"/>
</dbReference>
<dbReference type="RefSeq" id="WP_265047798.1">
    <property type="nucleotide sequence ID" value="NZ_CP100390.1"/>
</dbReference>
<evidence type="ECO:0000256" key="2">
    <source>
        <dbReference type="SAM" id="SignalP"/>
    </source>
</evidence>
<evidence type="ECO:0000313" key="4">
    <source>
        <dbReference type="Proteomes" id="UP001163739"/>
    </source>
</evidence>
<feature type="signal peptide" evidence="2">
    <location>
        <begin position="1"/>
        <end position="22"/>
    </location>
</feature>
<sequence length="819" mass="89716">MRILFLIFLGATLFCSIFSVQAAKVFIDNVAGDASQEHRVPASISADGQYIVYASNSANSIDAGTQKVSDVFLKNIRSGNVTLLSSGLAGAKSNGASVNPAISADGHYVAFASVAGNLVLGDQNNAVDIFLYQRASGELERLVEFADFAKANFDHKLQWPGNIDLSGDGRIVVFDTAQGQSADLGLGSNSDMRSQIFIIDRDRQHIEVLHIEGHSQSDFRHPAISEDGRYVAFELTAFNSGIGESSTLTRVLLFDRELNKAIPVSLNTKGIEGNGSSFRPKISKAGRYVSFYSDSSNLAASDMLNPSNPDVVKGIYIRDLTSATTQLLTSANRDWPNAEVSPVFDMSPDGRFIAFSSKASNLTDDGQLMCEKRGLSSGCFWQGTSQIFRYDRLLDHMQLISTDEAGFPLDKSSIAPSISADGRRLTFTSVFEPNSISRRLYLAEPTYLSALTLLSPSYNVFEPYPTYSWDASSSAVAYRVLSDDGAITRWLSAEDLGCATSSRCAVTPLTELDYGLTPLYVQAVTARGELSPLAAPLYVYRRPETPVAQALSIPEGSLATLKWNKVADAVSYRILVLDKMTREVIVNEVVGDVAAHTLPFKLASSTEYSYAVRVQSPTGVYSDWASISYRPEVGIPMPSLPLGSTDKLTPTFTWSQVDTAAQYRIIIQDIDTGEMTNNVLGGESRYRHNALFELGHRYRWKVRAQMPEGGYSQWQYFEVGDNTIFRGEHNVTLRWAAPDKRLDGSALNDFEISHYVIEYQRGQTGEGHRIEVGPQRRALALNSLTEGYYQFVIKAVDQQGLASDSSNRVSVNVPLSAGQ</sequence>
<name>A0ABY6N2J0_9ALTE</name>
<evidence type="ECO:0000313" key="3">
    <source>
        <dbReference type="EMBL" id="UZE96313.1"/>
    </source>
</evidence>
<proteinExistence type="inferred from homology"/>
<dbReference type="InterPro" id="IPR036116">
    <property type="entry name" value="FN3_sf"/>
</dbReference>
<dbReference type="InterPro" id="IPR013783">
    <property type="entry name" value="Ig-like_fold"/>
</dbReference>
<organism evidence="3 4">
    <name type="scientific">Alkalimarinus alittae</name>
    <dbReference type="NCBI Taxonomy" id="2961619"/>
    <lineage>
        <taxon>Bacteria</taxon>
        <taxon>Pseudomonadati</taxon>
        <taxon>Pseudomonadota</taxon>
        <taxon>Gammaproteobacteria</taxon>
        <taxon>Alteromonadales</taxon>
        <taxon>Alteromonadaceae</taxon>
        <taxon>Alkalimarinus</taxon>
    </lineage>
</organism>
<dbReference type="Gene3D" id="2.60.40.10">
    <property type="entry name" value="Immunoglobulins"/>
    <property type="match status" value="2"/>
</dbReference>
<dbReference type="Gene3D" id="2.120.10.30">
    <property type="entry name" value="TolB, C-terminal domain"/>
    <property type="match status" value="2"/>
</dbReference>
<evidence type="ECO:0000256" key="1">
    <source>
        <dbReference type="ARBA" id="ARBA00009820"/>
    </source>
</evidence>
<dbReference type="InterPro" id="IPR011659">
    <property type="entry name" value="WD40"/>
</dbReference>